<evidence type="ECO:0000256" key="4">
    <source>
        <dbReference type="ARBA" id="ARBA00022801"/>
    </source>
</evidence>
<feature type="domain" description="Calcineurin-like phosphoesterase" evidence="9">
    <location>
        <begin position="4"/>
        <end position="126"/>
    </location>
</feature>
<dbReference type="InterPro" id="IPR004843">
    <property type="entry name" value="Calcineurin-like_PHP"/>
</dbReference>
<keyword evidence="4 10" id="KW-0378">Hydrolase</keyword>
<dbReference type="EC" id="3.6.1.41" evidence="3"/>
<dbReference type="Gene3D" id="3.60.21.10">
    <property type="match status" value="1"/>
</dbReference>
<gene>
    <name evidence="10" type="ORF">J1777_00500</name>
</gene>
<keyword evidence="11" id="KW-1185">Reference proteome</keyword>
<protein>
    <recommendedName>
        <fullName evidence="3">bis(5'-nucleosyl)-tetraphosphatase (symmetrical)</fullName>
        <ecNumber evidence="3">3.6.1.41</ecNumber>
    </recommendedName>
    <alternativeName>
        <fullName evidence="6">Ap4A hydrolase</fullName>
    </alternativeName>
    <alternativeName>
        <fullName evidence="5">Diadenosine 5',5'''-P1,P4-tetraphosphate pyrophosphohydrolase</fullName>
    </alternativeName>
    <alternativeName>
        <fullName evidence="7">Diadenosine tetraphosphatase</fullName>
    </alternativeName>
</protein>
<comment type="catalytic activity">
    <reaction evidence="8">
        <text>P(1),P(4)-bis(5'-adenosyl) tetraphosphate + H2O = 2 ADP + 2 H(+)</text>
        <dbReference type="Rhea" id="RHEA:24252"/>
        <dbReference type="ChEBI" id="CHEBI:15377"/>
        <dbReference type="ChEBI" id="CHEBI:15378"/>
        <dbReference type="ChEBI" id="CHEBI:58141"/>
        <dbReference type="ChEBI" id="CHEBI:456216"/>
        <dbReference type="EC" id="3.6.1.41"/>
    </reaction>
</comment>
<evidence type="ECO:0000313" key="11">
    <source>
        <dbReference type="Proteomes" id="UP000664731"/>
    </source>
</evidence>
<dbReference type="Proteomes" id="UP000664731">
    <property type="component" value="Unassembled WGS sequence"/>
</dbReference>
<dbReference type="PIRSF" id="PIRSF000903">
    <property type="entry name" value="B5n-ttraPtase_sm"/>
    <property type="match status" value="1"/>
</dbReference>
<dbReference type="NCBIfam" id="TIGR00668">
    <property type="entry name" value="apaH"/>
    <property type="match status" value="1"/>
</dbReference>
<dbReference type="PANTHER" id="PTHR40942">
    <property type="match status" value="1"/>
</dbReference>
<evidence type="ECO:0000313" key="10">
    <source>
        <dbReference type="EMBL" id="MBO1248328.1"/>
    </source>
</evidence>
<evidence type="ECO:0000259" key="9">
    <source>
        <dbReference type="Pfam" id="PF00149"/>
    </source>
</evidence>
<evidence type="ECO:0000256" key="8">
    <source>
        <dbReference type="ARBA" id="ARBA00049417"/>
    </source>
</evidence>
<reference evidence="10" key="1">
    <citation type="submission" date="2021-03" db="EMBL/GenBank/DDBJ databases">
        <title>Comamonas denitrificans.</title>
        <authorList>
            <person name="Finster K."/>
        </authorList>
    </citation>
    <scope>NUCLEOTIDE SEQUENCE</scope>
    <source>
        <strain evidence="10">MM2021_4</strain>
    </source>
</reference>
<dbReference type="InterPro" id="IPR029052">
    <property type="entry name" value="Metallo-depent_PP-like"/>
</dbReference>
<name>A0A939KDE8_9BURK</name>
<dbReference type="EMBL" id="JAFNME010000001">
    <property type="protein sequence ID" value="MBO1248328.1"/>
    <property type="molecule type" value="Genomic_DNA"/>
</dbReference>
<evidence type="ECO:0000256" key="2">
    <source>
        <dbReference type="ARBA" id="ARBA00005419"/>
    </source>
</evidence>
<dbReference type="GO" id="GO:0008803">
    <property type="term" value="F:bis(5'-nucleosyl)-tetraphosphatase (symmetrical) activity"/>
    <property type="evidence" value="ECO:0007669"/>
    <property type="project" value="UniProtKB-EC"/>
</dbReference>
<evidence type="ECO:0000256" key="1">
    <source>
        <dbReference type="ARBA" id="ARBA00003413"/>
    </source>
</evidence>
<dbReference type="NCBIfam" id="NF001204">
    <property type="entry name" value="PRK00166.1"/>
    <property type="match status" value="1"/>
</dbReference>
<sequence>MATYLIGDVQGCFACLQKLLRQIEFSPSTDSVYLLGDIVNRGPQSLETLRFCRDMQGSVQVLLGNHDLHLLACAHKVRPPGRRDTLTPILQAPDCKDLLQWLAAQPLARHLQSQQGQDLLLVHAGVLPSWSLQATMDYAAEVQAQLRSSNLPSFLQQMYGNTPDRWDDTLVGMQRWRVIVNALTRLRFCNALGQMDFSSSEAASAAPAGLMPWFDCPHRQTANTCIAFGHWSTLGLHNQKNLIALDTGCVWGGALTALEISMADFDQRQIHQLPCPPAQTPGK</sequence>
<comment type="similarity">
    <text evidence="2">Belongs to the Ap4A hydrolase family.</text>
</comment>
<dbReference type="PANTHER" id="PTHR40942:SF4">
    <property type="entry name" value="CYTOCHROME C5"/>
    <property type="match status" value="1"/>
</dbReference>
<evidence type="ECO:0000256" key="3">
    <source>
        <dbReference type="ARBA" id="ARBA00012506"/>
    </source>
</evidence>
<organism evidence="10 11">
    <name type="scientific">Comamonas denitrificans</name>
    <dbReference type="NCBI Taxonomy" id="117506"/>
    <lineage>
        <taxon>Bacteria</taxon>
        <taxon>Pseudomonadati</taxon>
        <taxon>Pseudomonadota</taxon>
        <taxon>Betaproteobacteria</taxon>
        <taxon>Burkholderiales</taxon>
        <taxon>Comamonadaceae</taxon>
        <taxon>Comamonas</taxon>
    </lineage>
</organism>
<dbReference type="CDD" id="cd07422">
    <property type="entry name" value="MPP_ApaH"/>
    <property type="match status" value="1"/>
</dbReference>
<evidence type="ECO:0000256" key="7">
    <source>
        <dbReference type="ARBA" id="ARBA00033210"/>
    </source>
</evidence>
<dbReference type="InterPro" id="IPR004617">
    <property type="entry name" value="ApaH"/>
</dbReference>
<evidence type="ECO:0000256" key="5">
    <source>
        <dbReference type="ARBA" id="ARBA00031248"/>
    </source>
</evidence>
<dbReference type="RefSeq" id="WP_207573890.1">
    <property type="nucleotide sequence ID" value="NZ_JAFNME010000001.1"/>
</dbReference>
<proteinExistence type="inferred from homology"/>
<dbReference type="Pfam" id="PF00149">
    <property type="entry name" value="Metallophos"/>
    <property type="match status" value="1"/>
</dbReference>
<comment type="function">
    <text evidence="1">Hydrolyzes diadenosine 5',5'''-P1,P4-tetraphosphate to yield ADP.</text>
</comment>
<comment type="caution">
    <text evidence="10">The sequence shown here is derived from an EMBL/GenBank/DDBJ whole genome shotgun (WGS) entry which is preliminary data.</text>
</comment>
<dbReference type="SUPFAM" id="SSF56300">
    <property type="entry name" value="Metallo-dependent phosphatases"/>
    <property type="match status" value="1"/>
</dbReference>
<accession>A0A939KDE8</accession>
<dbReference type="AlphaFoldDB" id="A0A939KDE8"/>
<evidence type="ECO:0000256" key="6">
    <source>
        <dbReference type="ARBA" id="ARBA00032248"/>
    </source>
</evidence>